<dbReference type="AlphaFoldDB" id="A0A2Z2MNN3"/>
<evidence type="ECO:0000313" key="1">
    <source>
        <dbReference type="EMBL" id="ASJ09021.1"/>
    </source>
</evidence>
<dbReference type="Proteomes" id="UP000250125">
    <property type="component" value="Chromosome"/>
</dbReference>
<sequence length="194" mass="21550">MRRRNVYILLLAVLILSVVFYWGNFAFAVSKAASTAQVGTARESNATVNPGFCIYPDSKLGELVADELRNRGHRVLLLSAPVQCDGQFAALWVEWINVTYTPVFARGEIKVIAIYSSAGDPTHYLRYRNATDRRTALIDFEKTEVPQIRSYVILTVSDTSKGIMSLRGYADHLMEQSAKALADSLEKLGKEGAE</sequence>
<dbReference type="OrthoDB" id="95543at2157"/>
<dbReference type="GeneID" id="33318008"/>
<name>A0A2Z2MNN3_9EURY</name>
<dbReference type="KEGG" id="tsl:A3L11_07180"/>
<keyword evidence="2" id="KW-1185">Reference proteome</keyword>
<proteinExistence type="predicted"/>
<gene>
    <name evidence="1" type="ORF">A3L11_07180</name>
</gene>
<accession>A0A2Z2MNN3</accession>
<dbReference type="RefSeq" id="WP_088856254.1">
    <property type="nucleotide sequence ID" value="NZ_CP015103.1"/>
</dbReference>
<reference evidence="1 2" key="1">
    <citation type="submission" date="2016-04" db="EMBL/GenBank/DDBJ databases">
        <title>Complete genome sequence of Thermococcus siculi type strain RG-20.</title>
        <authorList>
            <person name="Oger P.M."/>
        </authorList>
    </citation>
    <scope>NUCLEOTIDE SEQUENCE [LARGE SCALE GENOMIC DNA]</scope>
    <source>
        <strain evidence="1 2">RG-20</strain>
    </source>
</reference>
<organism evidence="1 2">
    <name type="scientific">Thermococcus siculi</name>
    <dbReference type="NCBI Taxonomy" id="72803"/>
    <lineage>
        <taxon>Archaea</taxon>
        <taxon>Methanobacteriati</taxon>
        <taxon>Methanobacteriota</taxon>
        <taxon>Thermococci</taxon>
        <taxon>Thermococcales</taxon>
        <taxon>Thermococcaceae</taxon>
        <taxon>Thermococcus</taxon>
    </lineage>
</organism>
<dbReference type="EMBL" id="CP015103">
    <property type="protein sequence ID" value="ASJ09021.1"/>
    <property type="molecule type" value="Genomic_DNA"/>
</dbReference>
<evidence type="ECO:0000313" key="2">
    <source>
        <dbReference type="Proteomes" id="UP000250125"/>
    </source>
</evidence>
<protein>
    <submittedName>
        <fullName evidence="1">Uncharacterized protein</fullName>
    </submittedName>
</protein>